<proteinExistence type="inferred from homology"/>
<dbReference type="OMA" id="AFGPKVH"/>
<dbReference type="InterPro" id="IPR003593">
    <property type="entry name" value="AAA+_ATPase"/>
</dbReference>
<dbReference type="EC" id="7.4.2.10" evidence="14"/>
<keyword evidence="9 19" id="KW-0067">ATP-binding</keyword>
<keyword evidence="8" id="KW-0378">Hydrolase</keyword>
<dbReference type="GO" id="GO:0005886">
    <property type="term" value="C:plasma membrane"/>
    <property type="evidence" value="ECO:0007669"/>
    <property type="project" value="UniProtKB-SubCell"/>
</dbReference>
<keyword evidence="3" id="KW-0813">Transport</keyword>
<comment type="caution">
    <text evidence="19">The sequence shown here is derived from an EMBL/GenBank/DDBJ whole genome shotgun (WGS) entry which is preliminary data.</text>
</comment>
<evidence type="ECO:0000256" key="17">
    <source>
        <dbReference type="SAM" id="MobiDB-lite"/>
    </source>
</evidence>
<evidence type="ECO:0000256" key="14">
    <source>
        <dbReference type="ARBA" id="ARBA00039050"/>
    </source>
</evidence>
<keyword evidence="6" id="KW-0677">Repeat</keyword>
<keyword evidence="10" id="KW-1278">Translocase</keyword>
<comment type="catalytic activity">
    <reaction evidence="16">
        <text>glutathione(out) + ATP + H2O = glutathione(in) + ADP + phosphate + H(+)</text>
        <dbReference type="Rhea" id="RHEA:29791"/>
        <dbReference type="ChEBI" id="CHEBI:15377"/>
        <dbReference type="ChEBI" id="CHEBI:15378"/>
        <dbReference type="ChEBI" id="CHEBI:30616"/>
        <dbReference type="ChEBI" id="CHEBI:43474"/>
        <dbReference type="ChEBI" id="CHEBI:57925"/>
        <dbReference type="ChEBI" id="CHEBI:456216"/>
        <dbReference type="EC" id="7.4.2.10"/>
    </reaction>
</comment>
<dbReference type="PROSITE" id="PS50893">
    <property type="entry name" value="ABC_TRANSPORTER_2"/>
    <property type="match status" value="1"/>
</dbReference>
<evidence type="ECO:0000256" key="3">
    <source>
        <dbReference type="ARBA" id="ARBA00022448"/>
    </source>
</evidence>
<evidence type="ECO:0000313" key="20">
    <source>
        <dbReference type="Proteomes" id="UP000291866"/>
    </source>
</evidence>
<keyword evidence="4" id="KW-1003">Cell membrane</keyword>
<comment type="subunit">
    <text evidence="2">The complex is composed of two ATP-binding proteins (GsiA), two transmembrane proteins (GsiC and GsiD) and a solute-binding protein (GsiB).</text>
</comment>
<evidence type="ECO:0000256" key="11">
    <source>
        <dbReference type="ARBA" id="ARBA00023136"/>
    </source>
</evidence>
<dbReference type="GO" id="GO:0055085">
    <property type="term" value="P:transmembrane transport"/>
    <property type="evidence" value="ECO:0007669"/>
    <property type="project" value="UniProtKB-ARBA"/>
</dbReference>
<evidence type="ECO:0000256" key="9">
    <source>
        <dbReference type="ARBA" id="ARBA00022840"/>
    </source>
</evidence>
<evidence type="ECO:0000256" key="2">
    <source>
        <dbReference type="ARBA" id="ARBA00011469"/>
    </source>
</evidence>
<evidence type="ECO:0000256" key="16">
    <source>
        <dbReference type="ARBA" id="ARBA00047640"/>
    </source>
</evidence>
<organism evidence="19 20">
    <name type="scientific">Rhizobium leguminosarum bv. viciae</name>
    <dbReference type="NCBI Taxonomy" id="387"/>
    <lineage>
        <taxon>Bacteria</taxon>
        <taxon>Pseudomonadati</taxon>
        <taxon>Pseudomonadota</taxon>
        <taxon>Alphaproteobacteria</taxon>
        <taxon>Hyphomicrobiales</taxon>
        <taxon>Rhizobiaceae</taxon>
        <taxon>Rhizobium/Agrobacterium group</taxon>
        <taxon>Rhizobium</taxon>
    </lineage>
</organism>
<keyword evidence="11" id="KW-0472">Membrane</keyword>
<feature type="domain" description="ABC transporter" evidence="18">
    <location>
        <begin position="36"/>
        <end position="273"/>
    </location>
</feature>
<protein>
    <recommendedName>
        <fullName evidence="15">Glutathione import ATP-binding protein GsiA</fullName>
        <ecNumber evidence="14">7.4.2.10</ecNumber>
    </recommendedName>
</protein>
<dbReference type="GO" id="GO:0005524">
    <property type="term" value="F:ATP binding"/>
    <property type="evidence" value="ECO:0007669"/>
    <property type="project" value="UniProtKB-KW"/>
</dbReference>
<dbReference type="SMART" id="SM00382">
    <property type="entry name" value="AAA"/>
    <property type="match status" value="1"/>
</dbReference>
<evidence type="ECO:0000256" key="6">
    <source>
        <dbReference type="ARBA" id="ARBA00022737"/>
    </source>
</evidence>
<dbReference type="Pfam" id="PF08352">
    <property type="entry name" value="oligo_HPY"/>
    <property type="match status" value="1"/>
</dbReference>
<dbReference type="Proteomes" id="UP000291866">
    <property type="component" value="Unassembled WGS sequence"/>
</dbReference>
<evidence type="ECO:0000313" key="19">
    <source>
        <dbReference type="EMBL" id="TBX85604.1"/>
    </source>
</evidence>
<dbReference type="InterPro" id="IPR017871">
    <property type="entry name" value="ABC_transporter-like_CS"/>
</dbReference>
<dbReference type="Pfam" id="PF00005">
    <property type="entry name" value="ABC_tran"/>
    <property type="match status" value="1"/>
</dbReference>
<dbReference type="AlphaFoldDB" id="A0A8G2IRE3"/>
<accession>A0A8G2IRE3</accession>
<evidence type="ECO:0000256" key="10">
    <source>
        <dbReference type="ARBA" id="ARBA00022967"/>
    </source>
</evidence>
<evidence type="ECO:0000256" key="7">
    <source>
        <dbReference type="ARBA" id="ARBA00022741"/>
    </source>
</evidence>
<comment type="subcellular location">
    <subcellularLocation>
        <location evidence="1">Cell inner membrane</location>
        <topology evidence="1">Peripheral membrane protein</topology>
    </subcellularLocation>
</comment>
<dbReference type="EMBL" id="SJLU01000028">
    <property type="protein sequence ID" value="TBX85604.1"/>
    <property type="molecule type" value="Genomic_DNA"/>
</dbReference>
<reference evidence="19 20" key="1">
    <citation type="submission" date="2019-02" db="EMBL/GenBank/DDBJ databases">
        <title>The competitiveness to form nodules shapes the capacities of Rhizobium leguminosarum sv viciae communities to promote symbiosis with specific hosts.</title>
        <authorList>
            <person name="Boivin S."/>
            <person name="Lepetit M."/>
        </authorList>
    </citation>
    <scope>NUCLEOTIDE SEQUENCE [LARGE SCALE GENOMIC DNA]</scope>
    <source>
        <strain evidence="19 20">SPF4F3</strain>
    </source>
</reference>
<gene>
    <name evidence="19" type="ORF">E0H31_33930</name>
</gene>
<evidence type="ECO:0000256" key="12">
    <source>
        <dbReference type="ARBA" id="ARBA00037530"/>
    </source>
</evidence>
<evidence type="ECO:0000256" key="13">
    <source>
        <dbReference type="ARBA" id="ARBA00038416"/>
    </source>
</evidence>
<dbReference type="NCBIfam" id="TIGR01727">
    <property type="entry name" value="oligo_HPY"/>
    <property type="match status" value="1"/>
</dbReference>
<dbReference type="GeneID" id="303211732"/>
<dbReference type="PANTHER" id="PTHR43776">
    <property type="entry name" value="TRANSPORT ATP-BINDING PROTEIN"/>
    <property type="match status" value="1"/>
</dbReference>
<dbReference type="GO" id="GO:0016887">
    <property type="term" value="F:ATP hydrolysis activity"/>
    <property type="evidence" value="ECO:0007669"/>
    <property type="project" value="InterPro"/>
</dbReference>
<dbReference type="FunFam" id="3.40.50.300:FF:000016">
    <property type="entry name" value="Oligopeptide ABC transporter ATP-binding component"/>
    <property type="match status" value="1"/>
</dbReference>
<feature type="compositionally biased region" description="Pro residues" evidence="17">
    <location>
        <begin position="291"/>
        <end position="300"/>
    </location>
</feature>
<evidence type="ECO:0000256" key="4">
    <source>
        <dbReference type="ARBA" id="ARBA00022475"/>
    </source>
</evidence>
<comment type="function">
    <text evidence="12">Part of the ABC transporter complex GsiABCD involved in glutathione import. Responsible for energy coupling to the transport system.</text>
</comment>
<dbReference type="Gene3D" id="3.40.50.300">
    <property type="entry name" value="P-loop containing nucleotide triphosphate hydrolases"/>
    <property type="match status" value="1"/>
</dbReference>
<dbReference type="PANTHER" id="PTHR43776:SF15">
    <property type="entry name" value="GLUTATHIONE IMPORT ATP-BINDING PROTEIN GSIA"/>
    <property type="match status" value="1"/>
</dbReference>
<dbReference type="CDD" id="cd03257">
    <property type="entry name" value="ABC_NikE_OppD_transporters"/>
    <property type="match status" value="1"/>
</dbReference>
<evidence type="ECO:0000256" key="15">
    <source>
        <dbReference type="ARBA" id="ARBA00041187"/>
    </source>
</evidence>
<sequence length="353" mass="38318">MSAAISPYNQDMQIGERGGPAQPLISARGLLKHFPVKTSGFLGPRKVVRAVDGVDFDILKGETLGVVGESGCGKSTTARLLMNLIVRDQGDILFDGETVGSTLPLAQYRRQVQMVFQDSYASLNPRLTIEQSIAFAPQVHGVPAGKAIARAHDLLHRVGLEPTRFAGRYPHELSGGQRQRVNIARALALQPRLIILDEAVSALDKSVEAQVLNLLLDLKRDFGLTYLFISHDLNVVRFMCDRVMVMYLGKVAEIGSRQAIFENTQHPYSSALLASMPKMDPSERTLEPPLSGDPPNPIDPPSGCRFHTRCSFAEDACSRTAPSLATVSDEQSTACLMSTPGSGHSRAPITMEA</sequence>
<evidence type="ECO:0000256" key="8">
    <source>
        <dbReference type="ARBA" id="ARBA00022801"/>
    </source>
</evidence>
<dbReference type="InterPro" id="IPR013563">
    <property type="entry name" value="Oligopep_ABC_C"/>
</dbReference>
<name>A0A8G2IRE3_RHILV</name>
<dbReference type="InterPro" id="IPR027417">
    <property type="entry name" value="P-loop_NTPase"/>
</dbReference>
<dbReference type="InterPro" id="IPR003439">
    <property type="entry name" value="ABC_transporter-like_ATP-bd"/>
</dbReference>
<evidence type="ECO:0000259" key="18">
    <source>
        <dbReference type="PROSITE" id="PS50893"/>
    </source>
</evidence>
<comment type="similarity">
    <text evidence="13">Belongs to the ABC transporter superfamily. Glutathione importer (TC 3.A.1.5.11) family.</text>
</comment>
<dbReference type="GO" id="GO:0015833">
    <property type="term" value="P:peptide transport"/>
    <property type="evidence" value="ECO:0007669"/>
    <property type="project" value="InterPro"/>
</dbReference>
<keyword evidence="7" id="KW-0547">Nucleotide-binding</keyword>
<feature type="region of interest" description="Disordered" evidence="17">
    <location>
        <begin position="278"/>
        <end position="300"/>
    </location>
</feature>
<dbReference type="InterPro" id="IPR050319">
    <property type="entry name" value="ABC_transp_ATP-bind"/>
</dbReference>
<dbReference type="PROSITE" id="PS00211">
    <property type="entry name" value="ABC_TRANSPORTER_1"/>
    <property type="match status" value="1"/>
</dbReference>
<keyword evidence="5" id="KW-0997">Cell inner membrane</keyword>
<evidence type="ECO:0000256" key="5">
    <source>
        <dbReference type="ARBA" id="ARBA00022519"/>
    </source>
</evidence>
<dbReference type="SUPFAM" id="SSF52540">
    <property type="entry name" value="P-loop containing nucleoside triphosphate hydrolases"/>
    <property type="match status" value="1"/>
</dbReference>
<dbReference type="RefSeq" id="WP_011649196.1">
    <property type="nucleotide sequence ID" value="NZ_SJLU01000028.1"/>
</dbReference>
<evidence type="ECO:0000256" key="1">
    <source>
        <dbReference type="ARBA" id="ARBA00004417"/>
    </source>
</evidence>